<feature type="region of interest" description="Disordered" evidence="1">
    <location>
        <begin position="563"/>
        <end position="591"/>
    </location>
</feature>
<dbReference type="SMART" id="SM00315">
    <property type="entry name" value="RGS"/>
    <property type="match status" value="2"/>
</dbReference>
<dbReference type="InterPro" id="IPR036305">
    <property type="entry name" value="RGS_sf"/>
</dbReference>
<evidence type="ECO:0000313" key="4">
    <source>
        <dbReference type="Proteomes" id="UP000076420"/>
    </source>
</evidence>
<dbReference type="Proteomes" id="UP000076420">
    <property type="component" value="Unassembled WGS sequence"/>
</dbReference>
<dbReference type="KEGG" id="bgt:106056158"/>
<feature type="compositionally biased region" description="Low complexity" evidence="1">
    <location>
        <begin position="24"/>
        <end position="43"/>
    </location>
</feature>
<dbReference type="VEuPathDB" id="VectorBase:BGLB020631"/>
<dbReference type="GO" id="GO:0005739">
    <property type="term" value="C:mitochondrion"/>
    <property type="evidence" value="ECO:0007669"/>
    <property type="project" value="TreeGrafter"/>
</dbReference>
<proteinExistence type="predicted"/>
<dbReference type="InterPro" id="IPR016137">
    <property type="entry name" value="RGS"/>
</dbReference>
<evidence type="ECO:0000256" key="1">
    <source>
        <dbReference type="SAM" id="MobiDB-lite"/>
    </source>
</evidence>
<feature type="compositionally biased region" description="Polar residues" evidence="1">
    <location>
        <begin position="180"/>
        <end position="191"/>
    </location>
</feature>
<feature type="region of interest" description="Disordered" evidence="1">
    <location>
        <begin position="168"/>
        <end position="191"/>
    </location>
</feature>
<protein>
    <recommendedName>
        <fullName evidence="2">RGS domain-containing protein</fullName>
    </recommendedName>
</protein>
<organism evidence="3 4">
    <name type="scientific">Biomphalaria glabrata</name>
    <name type="common">Bloodfluke planorb</name>
    <name type="synonym">Freshwater snail</name>
    <dbReference type="NCBI Taxonomy" id="6526"/>
    <lineage>
        <taxon>Eukaryota</taxon>
        <taxon>Metazoa</taxon>
        <taxon>Spiralia</taxon>
        <taxon>Lophotrochozoa</taxon>
        <taxon>Mollusca</taxon>
        <taxon>Gastropoda</taxon>
        <taxon>Heterobranchia</taxon>
        <taxon>Euthyneura</taxon>
        <taxon>Panpulmonata</taxon>
        <taxon>Hygrophila</taxon>
        <taxon>Lymnaeoidea</taxon>
        <taxon>Planorbidae</taxon>
        <taxon>Biomphalaria</taxon>
    </lineage>
</organism>
<dbReference type="PANTHER" id="PTHR13155:SF1">
    <property type="entry name" value="A-KINASE ANCHOR PROTEIN 10, MITOCHONDRIAL"/>
    <property type="match status" value="1"/>
</dbReference>
<dbReference type="GO" id="GO:0005886">
    <property type="term" value="C:plasma membrane"/>
    <property type="evidence" value="ECO:0007669"/>
    <property type="project" value="TreeGrafter"/>
</dbReference>
<feature type="compositionally biased region" description="Polar residues" evidence="1">
    <location>
        <begin position="580"/>
        <end position="591"/>
    </location>
</feature>
<feature type="domain" description="RGS" evidence="2">
    <location>
        <begin position="101"/>
        <end position="137"/>
    </location>
</feature>
<sequence>MPLFKRKTTEKPVKSPSTGSGLIRTASTRSSLSSPRSPSTPDSWGDESDIGVPYNNFNGIIPKEKRPRTLTLSESVLHEGPVTQDDSLESPLRTCSRLSKTLLEIVRDKDALSCFKAFLKSQMAEHLIQFWCEAESFHAATLMRLRTQSLQSISKSAIHKRRSDSMKFCTSPEAAPPVSESMSKGLDTNSESNDVVENILKDTKNIDDGTSYVINSCQSGDQDSSIVHCHPSCQQNHSSSDLTHHDSSCSTLSNVIVTASNNPNPASKICDNTSTVPCIDSNGILAKQPALGNCIDVDPANHLTEVSNTKSLETPDTNKTFSEGSQEDLAGKLKKSIERDAVTIFSTFLAKDAPQPIGVEDNLRAEAISQICKENGQVDPECFVGCQRFVLSKLESEYYQSFKDSEFHCRHQVNLLTGEKIYLPDILLNENALIYFMEFMEQEGASDLMQMWLAVDNFQQQLTSTNGSYDAEQAQADAMVIYDKYFSLQATNPIGFDDKMRFEIEGNICRERGPLPGCFTKAKNIVLKIIDKLYFSNYLQSQIYYRYLSDLICTVQMSEDMPSKVSHKGHKRTESDASSEHSVGSHSTGAESVVSRNTLLAVDTRKTRKGAVIEGDFSMNMDMLNPDDLWKRPAAKNDPSSITSNLILGSVNELGQFVSHFEPDIEAEKKKGPLLFKRRKEKEKEEEEMALRIAQMIISDVNTMTKTGETMLKVAKS</sequence>
<feature type="region of interest" description="Disordered" evidence="1">
    <location>
        <begin position="1"/>
        <end position="50"/>
    </location>
</feature>
<accession>A0A2C9KK52</accession>
<feature type="domain" description="RGS" evidence="2">
    <location>
        <begin position="422"/>
        <end position="548"/>
    </location>
</feature>
<reference evidence="3" key="1">
    <citation type="submission" date="2020-05" db="UniProtKB">
        <authorList>
            <consortium name="EnsemblMetazoa"/>
        </authorList>
    </citation>
    <scope>IDENTIFICATION</scope>
    <source>
        <strain evidence="3">BB02</strain>
    </source>
</reference>
<evidence type="ECO:0000259" key="2">
    <source>
        <dbReference type="PROSITE" id="PS50132"/>
    </source>
</evidence>
<dbReference type="AlphaFoldDB" id="A0A2C9KK52"/>
<dbReference type="PANTHER" id="PTHR13155">
    <property type="entry name" value="A-KINASE ANCHOR PROTEINS"/>
    <property type="match status" value="1"/>
</dbReference>
<dbReference type="InterPro" id="IPR044926">
    <property type="entry name" value="RGS_subdomain_2"/>
</dbReference>
<dbReference type="Pfam" id="PF00615">
    <property type="entry name" value="RGS"/>
    <property type="match status" value="3"/>
</dbReference>
<name>A0A2C9KK52_BIOGL</name>
<dbReference type="EnsemblMetazoa" id="BGLB020631-RA">
    <property type="protein sequence ID" value="BGLB020631-PA"/>
    <property type="gene ID" value="BGLB020631"/>
</dbReference>
<dbReference type="SUPFAM" id="SSF48097">
    <property type="entry name" value="Regulator of G-protein signaling, RGS"/>
    <property type="match status" value="2"/>
</dbReference>
<gene>
    <name evidence="3" type="primary">106056158</name>
</gene>
<dbReference type="FunFam" id="1.10.167.10:FF:000005">
    <property type="entry name" value="Putative A-kinase anchor protein 10 mitochondrial"/>
    <property type="match status" value="1"/>
</dbReference>
<dbReference type="STRING" id="6526.A0A2C9KK52"/>
<dbReference type="PROSITE" id="PS50132">
    <property type="entry name" value="RGS"/>
    <property type="match status" value="3"/>
</dbReference>
<dbReference type="Gene3D" id="1.10.167.10">
    <property type="entry name" value="Regulator of G-protein Signalling 4, domain 2"/>
    <property type="match status" value="3"/>
</dbReference>
<dbReference type="VEuPathDB" id="VectorBase:BGLAX_036355"/>
<feature type="domain" description="RGS" evidence="2">
    <location>
        <begin position="316"/>
        <end position="410"/>
    </location>
</feature>
<dbReference type="GO" id="GO:0008104">
    <property type="term" value="P:intracellular protein localization"/>
    <property type="evidence" value="ECO:0007669"/>
    <property type="project" value="TreeGrafter"/>
</dbReference>
<dbReference type="InterPro" id="IPR052246">
    <property type="entry name" value="Cell_Polariz_PKAAnc"/>
</dbReference>
<dbReference type="CDD" id="cd08721">
    <property type="entry name" value="RGS_AKAP2_2"/>
    <property type="match status" value="1"/>
</dbReference>
<dbReference type="OrthoDB" id="5584247at2759"/>
<evidence type="ECO:0000313" key="3">
    <source>
        <dbReference type="EnsemblMetazoa" id="BGLB020631-PA"/>
    </source>
</evidence>
<dbReference type="RefSeq" id="XP_013068214.2">
    <property type="nucleotide sequence ID" value="XM_013212760.2"/>
</dbReference>